<dbReference type="Proteomes" id="UP000186601">
    <property type="component" value="Unassembled WGS sequence"/>
</dbReference>
<proteinExistence type="predicted"/>
<keyword evidence="1" id="KW-0732">Signal</keyword>
<keyword evidence="3" id="KW-1185">Reference proteome</keyword>
<name>A0A2R6NQG3_9APHY</name>
<dbReference type="STRING" id="98765.A0A2R6NQG3"/>
<feature type="signal peptide" evidence="1">
    <location>
        <begin position="1"/>
        <end position="18"/>
    </location>
</feature>
<dbReference type="OrthoDB" id="1001765at2759"/>
<evidence type="ECO:0000256" key="1">
    <source>
        <dbReference type="SAM" id="SignalP"/>
    </source>
</evidence>
<dbReference type="Pfam" id="PF13668">
    <property type="entry name" value="Ferritin_2"/>
    <property type="match status" value="1"/>
</dbReference>
<accession>A0A2R6NQG3</accession>
<organism evidence="2 3">
    <name type="scientific">Hermanssonia centrifuga</name>
    <dbReference type="NCBI Taxonomy" id="98765"/>
    <lineage>
        <taxon>Eukaryota</taxon>
        <taxon>Fungi</taxon>
        <taxon>Dikarya</taxon>
        <taxon>Basidiomycota</taxon>
        <taxon>Agaricomycotina</taxon>
        <taxon>Agaricomycetes</taxon>
        <taxon>Polyporales</taxon>
        <taxon>Meruliaceae</taxon>
        <taxon>Hermanssonia</taxon>
    </lineage>
</organism>
<evidence type="ECO:0000313" key="3">
    <source>
        <dbReference type="Proteomes" id="UP000186601"/>
    </source>
</evidence>
<dbReference type="PANTHER" id="PTHR38705">
    <property type="entry name" value="PROTEIN RDS1"/>
    <property type="match status" value="1"/>
</dbReference>
<dbReference type="SUPFAM" id="SSF47240">
    <property type="entry name" value="Ferritin-like"/>
    <property type="match status" value="1"/>
</dbReference>
<feature type="chain" id="PRO_5015321621" evidence="1">
    <location>
        <begin position="19"/>
        <end position="319"/>
    </location>
</feature>
<gene>
    <name evidence="2" type="ORF">PHLCEN_2v9615</name>
</gene>
<dbReference type="InterPro" id="IPR009078">
    <property type="entry name" value="Ferritin-like_SF"/>
</dbReference>
<reference evidence="2 3" key="1">
    <citation type="submission" date="2018-02" db="EMBL/GenBank/DDBJ databases">
        <title>Genome sequence of the basidiomycete white-rot fungus Phlebia centrifuga.</title>
        <authorList>
            <person name="Granchi Z."/>
            <person name="Peng M."/>
            <person name="de Vries R.P."/>
            <person name="Hilden K."/>
            <person name="Makela M.R."/>
            <person name="Grigoriev I."/>
            <person name="Riley R."/>
        </authorList>
    </citation>
    <scope>NUCLEOTIDE SEQUENCE [LARGE SCALE GENOMIC DNA]</scope>
    <source>
        <strain evidence="2 3">FBCC195</strain>
    </source>
</reference>
<dbReference type="PANTHER" id="PTHR38705:SF5">
    <property type="entry name" value="RESPONSE PROTEIN RDS1, PUTATIVE (AFU_ORTHOLOGUE AFUA_5G12490)-RELATED"/>
    <property type="match status" value="1"/>
</dbReference>
<dbReference type="EMBL" id="MLYV02000961">
    <property type="protein sequence ID" value="PSR74736.1"/>
    <property type="molecule type" value="Genomic_DNA"/>
</dbReference>
<dbReference type="AlphaFoldDB" id="A0A2R6NQG3"/>
<evidence type="ECO:0000313" key="2">
    <source>
        <dbReference type="EMBL" id="PSR74736.1"/>
    </source>
</evidence>
<protein>
    <submittedName>
        <fullName evidence="2">Uncharacterized protein</fullName>
    </submittedName>
</protein>
<dbReference type="InterPro" id="IPR039254">
    <property type="entry name" value="Rds1"/>
</dbReference>
<comment type="caution">
    <text evidence="2">The sequence shown here is derived from an EMBL/GenBank/DDBJ whole genome shotgun (WGS) entry which is preliminary data.</text>
</comment>
<sequence>MFTPSFILIALCSRLASAAPYVSKTLHSSDTSSWTSLTNSTTVNDTQIAQFALSLEYLESAFYSQGLSQFNDSDFQNSGFDPSVRERFVQIAEHEATHVVLLKSVLGSDAPQPCNYTFPFTDPASFASISFALESAGESAYLGAVSLIQNKSILTTAGSILAVEARQASYVGSSVLNNTPFNGPFDTPLNASAVWSLAFTPLPVLTLSPANATVNQSVAVAVSNNQDFSPSNIPIVNSTFVAPTTNGSTPLFLAFYHGLQVTFAPLDGSNSTTVPDGLAGVVYAALVSSNNTAPTPETTLSGLSVLNIPVPATANSTSN</sequence>